<evidence type="ECO:0000313" key="2">
    <source>
        <dbReference type="EMBL" id="VFU19283.1"/>
    </source>
</evidence>
<dbReference type="InterPro" id="IPR048844">
    <property type="entry name" value="LpdD_chaperone-like"/>
</dbReference>
<proteinExistence type="predicted"/>
<organism evidence="2">
    <name type="scientific">anaerobic digester metagenome</name>
    <dbReference type="NCBI Taxonomy" id="1263854"/>
    <lineage>
        <taxon>unclassified sequences</taxon>
        <taxon>metagenomes</taxon>
        <taxon>ecological metagenomes</taxon>
    </lineage>
</organism>
<gene>
    <name evidence="2" type="ORF">SCFA_720006</name>
</gene>
<evidence type="ECO:0000259" key="1">
    <source>
        <dbReference type="Pfam" id="PF21758"/>
    </source>
</evidence>
<dbReference type="AlphaFoldDB" id="A0A485M7X1"/>
<feature type="domain" description="Prenylated flavin chaperone LpdD-like" evidence="1">
    <location>
        <begin position="11"/>
        <end position="120"/>
    </location>
</feature>
<sequence>MGIIEINKESGGLHVLLQAVNMGRDWNVVITGGEIPHLGSVALGVPRPSLQDPERTSATVSVLTLTGHKEDEIARPAAHFLASRLKVPVVVSCGIHNDQIKPGAIRQFGELVQEGLNDLVAVCSQGSQ</sequence>
<name>A0A485M7X1_9ZZZZ</name>
<reference evidence="2" key="1">
    <citation type="submission" date="2019-03" db="EMBL/GenBank/DDBJ databases">
        <authorList>
            <person name="Hao L."/>
        </authorList>
    </citation>
    <scope>NUCLEOTIDE SEQUENCE</scope>
</reference>
<protein>
    <recommendedName>
        <fullName evidence="1">Prenylated flavin chaperone LpdD-like domain-containing protein</fullName>
    </recommendedName>
</protein>
<dbReference type="EMBL" id="CAADRN010000375">
    <property type="protein sequence ID" value="VFU19283.1"/>
    <property type="molecule type" value="Genomic_DNA"/>
</dbReference>
<accession>A0A485M7X1</accession>
<dbReference type="Pfam" id="PF21758">
    <property type="entry name" value="PAC_bac"/>
    <property type="match status" value="1"/>
</dbReference>